<name>A0ACB5UE02_9FIRM</name>
<dbReference type="EMBL" id="BTPU01000005">
    <property type="protein sequence ID" value="GMQ61166.1"/>
    <property type="molecule type" value="Genomic_DNA"/>
</dbReference>
<gene>
    <name evidence="1" type="ORF">AN2V17_03940</name>
</gene>
<keyword evidence="2" id="KW-1185">Reference proteome</keyword>
<evidence type="ECO:0000313" key="1">
    <source>
        <dbReference type="EMBL" id="GMQ61166.1"/>
    </source>
</evidence>
<dbReference type="Proteomes" id="UP001374599">
    <property type="component" value="Unassembled WGS sequence"/>
</dbReference>
<organism evidence="1 2">
    <name type="scientific">Vallitalea maricola</name>
    <dbReference type="NCBI Taxonomy" id="3074433"/>
    <lineage>
        <taxon>Bacteria</taxon>
        <taxon>Bacillati</taxon>
        <taxon>Bacillota</taxon>
        <taxon>Clostridia</taxon>
        <taxon>Lachnospirales</taxon>
        <taxon>Vallitaleaceae</taxon>
        <taxon>Vallitalea</taxon>
    </lineage>
</organism>
<proteinExistence type="predicted"/>
<comment type="caution">
    <text evidence="1">The sequence shown here is derived from an EMBL/GenBank/DDBJ whole genome shotgun (WGS) entry which is preliminary data.</text>
</comment>
<evidence type="ECO:0000313" key="2">
    <source>
        <dbReference type="Proteomes" id="UP001374599"/>
    </source>
</evidence>
<accession>A0ACB5UE02</accession>
<protein>
    <submittedName>
        <fullName evidence="1">Alanine-tRNA synthetase second additional domain-containing protein</fullName>
    </submittedName>
</protein>
<sequence>MAITLLQEALMYSVYFAPRGRKRLLNLGHQISQRYLSPLDNLVGVIGDAGAGKSVFIKGMFPGLELTNDDDGVNVRPLPLLDGADTGFFSSHTYHIDVRFESAFTQIYMLADAVREAVNNGKRVIVEHFELLYPYLNINADIIIGIGEEVIVTRPSIFGPCPGDIANIVHKSIKFRRMAHTAEDLTGFVLEKQFGFEHCEGHNDVKHGFVLEFDTKPNIDIDVLEEKTKELIEKNVDVCYVDDNHIAIDNINFPCTGPRIHLRNSSEIEHFQLVNELKYNPLTNSYALIGIIGFEDKININELNSLKYHL</sequence>
<reference evidence="1" key="1">
    <citation type="submission" date="2023-09" db="EMBL/GenBank/DDBJ databases">
        <title>Vallitalea sediminicola and Vallitalea maricola sp. nov., anaerobic bacteria isolated from marine sediment.</title>
        <authorList>
            <person name="Hirano S."/>
            <person name="Maeda A."/>
            <person name="Terahara T."/>
            <person name="Mori K."/>
            <person name="Hamada M."/>
            <person name="Matsumoto R."/>
            <person name="Kobayashi T."/>
        </authorList>
    </citation>
    <scope>NUCLEOTIDE SEQUENCE</scope>
    <source>
        <strain evidence="1">AN17-2</strain>
    </source>
</reference>